<feature type="region of interest" description="Disordered" evidence="1">
    <location>
        <begin position="153"/>
        <end position="257"/>
    </location>
</feature>
<evidence type="ECO:0000256" key="1">
    <source>
        <dbReference type="SAM" id="MobiDB-lite"/>
    </source>
</evidence>
<feature type="compositionally biased region" description="Polar residues" evidence="1">
    <location>
        <begin position="167"/>
        <end position="199"/>
    </location>
</feature>
<proteinExistence type="predicted"/>
<reference evidence="2 3" key="1">
    <citation type="submission" date="2024-02" db="EMBL/GenBank/DDBJ databases">
        <title>High-quality chromosome-scale genome assembly of Pensacola bahiagrass (Paspalum notatum Flugge var. saurae).</title>
        <authorList>
            <person name="Vega J.M."/>
            <person name="Podio M."/>
            <person name="Orjuela J."/>
            <person name="Siena L.A."/>
            <person name="Pessino S.C."/>
            <person name="Combes M.C."/>
            <person name="Mariac C."/>
            <person name="Albertini E."/>
            <person name="Pupilli F."/>
            <person name="Ortiz J.P.A."/>
            <person name="Leblanc O."/>
        </authorList>
    </citation>
    <scope>NUCLEOTIDE SEQUENCE [LARGE SCALE GENOMIC DNA]</scope>
    <source>
        <strain evidence="2">R1</strain>
        <tissue evidence="2">Leaf</tissue>
    </source>
</reference>
<evidence type="ECO:0000313" key="2">
    <source>
        <dbReference type="EMBL" id="WVZ76974.1"/>
    </source>
</evidence>
<accession>A0AAQ3TRK5</accession>
<dbReference type="AlphaFoldDB" id="A0AAQ3TRK5"/>
<protein>
    <submittedName>
        <fullName evidence="2">Uncharacterized protein</fullName>
    </submittedName>
</protein>
<feature type="compositionally biased region" description="Polar residues" evidence="1">
    <location>
        <begin position="215"/>
        <end position="233"/>
    </location>
</feature>
<sequence>MTRAQRRAAQERLQKQAQDAQTAGTRPTWFHTATSTSWQIQGIDPTWQPHGGSANTPWGHEPSAAFSRQQGGGTYFGYGSATYEAGPSASARFAGDPLSAIFWSLTIQDQRTAGMAQQLNQVDERTQVIQQTQDEQYNRLLKIEATVQRTFDESQSADLGLGPPNPLTGSADPSSGRPATQVSQMPPHRSTSQRNTSAHKSNRKNKHPMYPKAENASSHGSTTSTIRGKSNVANARLTRGRPTSLSTSYKVGRPLTS</sequence>
<dbReference type="EMBL" id="CP144749">
    <property type="protein sequence ID" value="WVZ76974.1"/>
    <property type="molecule type" value="Genomic_DNA"/>
</dbReference>
<keyword evidence="3" id="KW-1185">Reference proteome</keyword>
<feature type="compositionally biased region" description="Polar residues" evidence="1">
    <location>
        <begin position="19"/>
        <end position="28"/>
    </location>
</feature>
<gene>
    <name evidence="2" type="ORF">U9M48_024882</name>
</gene>
<feature type="region of interest" description="Disordered" evidence="1">
    <location>
        <begin position="1"/>
        <end position="28"/>
    </location>
</feature>
<evidence type="ECO:0000313" key="3">
    <source>
        <dbReference type="Proteomes" id="UP001341281"/>
    </source>
</evidence>
<dbReference type="Proteomes" id="UP001341281">
    <property type="component" value="Chromosome 05"/>
</dbReference>
<name>A0AAQ3TRK5_PASNO</name>
<organism evidence="2 3">
    <name type="scientific">Paspalum notatum var. saurae</name>
    <dbReference type="NCBI Taxonomy" id="547442"/>
    <lineage>
        <taxon>Eukaryota</taxon>
        <taxon>Viridiplantae</taxon>
        <taxon>Streptophyta</taxon>
        <taxon>Embryophyta</taxon>
        <taxon>Tracheophyta</taxon>
        <taxon>Spermatophyta</taxon>
        <taxon>Magnoliopsida</taxon>
        <taxon>Liliopsida</taxon>
        <taxon>Poales</taxon>
        <taxon>Poaceae</taxon>
        <taxon>PACMAD clade</taxon>
        <taxon>Panicoideae</taxon>
        <taxon>Andropogonodae</taxon>
        <taxon>Paspaleae</taxon>
        <taxon>Paspalinae</taxon>
        <taxon>Paspalum</taxon>
    </lineage>
</organism>
<feature type="compositionally biased region" description="Basic residues" evidence="1">
    <location>
        <begin position="200"/>
        <end position="209"/>
    </location>
</feature>
<feature type="non-terminal residue" evidence="2">
    <location>
        <position position="1"/>
    </location>
</feature>
<feature type="compositionally biased region" description="Polar residues" evidence="1">
    <location>
        <begin position="241"/>
        <end position="257"/>
    </location>
</feature>